<gene>
    <name evidence="1" type="ORF">UNLARM2_0893</name>
</gene>
<evidence type="ECO:0000313" key="1">
    <source>
        <dbReference type="EMBL" id="EET89778.1"/>
    </source>
</evidence>
<name>C7DIK4_MICA2</name>
<dbReference type="EMBL" id="GG697241">
    <property type="protein sequence ID" value="EET89778.1"/>
    <property type="molecule type" value="Genomic_DNA"/>
</dbReference>
<reference evidence="1 2" key="2">
    <citation type="journal article" date="2010" name="Proc. Natl. Acad. Sci. U.S.A.">
        <title>Enigmatic, ultrasmall, uncultivated Archaea.</title>
        <authorList>
            <person name="Baker B.J."/>
            <person name="Comolli L.R."/>
            <person name="Dick G.J."/>
            <person name="Hauser L.J."/>
            <person name="Hyatt D."/>
            <person name="Dill B.D."/>
            <person name="Land M.L."/>
            <person name="Verberkmoes N.C."/>
            <person name="Hettich R.L."/>
            <person name="Banfield J.F."/>
        </authorList>
    </citation>
    <scope>NUCLEOTIDE SEQUENCE [LARGE SCALE GENOMIC DNA]</scope>
    <source>
        <strain evidence="1">ARMAN-2</strain>
    </source>
</reference>
<reference evidence="1 2" key="1">
    <citation type="journal article" date="2009" name="Genome Biol.">
        <title>Community-wide analysis of microbial genome sequence signatures.</title>
        <authorList>
            <person name="Dick G.J."/>
            <person name="Andersson A.F."/>
            <person name="Baker B.J."/>
            <person name="Simmons S.L."/>
            <person name="Thomas B.C."/>
            <person name="Yelton A.P."/>
            <person name="Banfield J.F."/>
        </authorList>
    </citation>
    <scope>NUCLEOTIDE SEQUENCE [LARGE SCALE GENOMIC DNA]</scope>
    <source>
        <strain evidence="1">ARMAN-2</strain>
    </source>
</reference>
<dbReference type="Proteomes" id="UP000332487">
    <property type="component" value="Unassembled WGS sequence"/>
</dbReference>
<sequence>MDKLSNNERAAIAQKAKFVYSNFFSLLYDYDEKYLRKRGVIDDAIIQFVYKHLTDRLMEKPTGIAVLDHRAYHNCDTGFIFMADKIAKLGKQGRQDEITAIFEDPASTTEIKELCIAQMDDFEKLSSILRRYDNHYISVAVLLNQNFLFGPKDEVARILKDLTSGPRKTQAFYVQLALASLYLDKNTLGELIEDPAVELQREILYHNYDYDVIKWLSENSKELEIKLVASSKLSQMSNIMRKYDKD</sequence>
<accession>C7DIK4</accession>
<evidence type="ECO:0000313" key="2">
    <source>
        <dbReference type="Proteomes" id="UP000332487"/>
    </source>
</evidence>
<organism evidence="1 2">
    <name type="scientific">Candidatus Micrarchaeum acidiphilum ARMAN-2</name>
    <dbReference type="NCBI Taxonomy" id="425595"/>
    <lineage>
        <taxon>Archaea</taxon>
        <taxon>Candidatus Micrarchaeota</taxon>
        <taxon>Candidatus Micrarchaeia</taxon>
        <taxon>Candidatus Micrarchaeales</taxon>
        <taxon>Candidatus Micrarchaeaceae</taxon>
        <taxon>Candidatus Micrarchaeum</taxon>
    </lineage>
</organism>
<proteinExistence type="predicted"/>
<dbReference type="AlphaFoldDB" id="C7DIK4"/>
<keyword evidence="2" id="KW-1185">Reference proteome</keyword>
<protein>
    <submittedName>
        <fullName evidence="1">Uncharacterized protein</fullName>
    </submittedName>
</protein>